<keyword evidence="2" id="KW-0732">Signal</keyword>
<evidence type="ECO:0000313" key="5">
    <source>
        <dbReference type="Proteomes" id="UP000068250"/>
    </source>
</evidence>
<evidence type="ECO:0000313" key="6">
    <source>
        <dbReference type="Proteomes" id="UP000657200"/>
    </source>
</evidence>
<reference evidence="3" key="2">
    <citation type="submission" date="2014-09" db="EMBL/GenBank/DDBJ databases">
        <authorList>
            <person name="Magalhaes I.L.F."/>
            <person name="Oliveira U."/>
            <person name="Santos F.R."/>
            <person name="Vidigal T.H.D.A."/>
            <person name="Brescovit A.D."/>
            <person name="Santos A.J."/>
        </authorList>
    </citation>
    <scope>NUCLEOTIDE SEQUENCE</scope>
    <source>
        <strain evidence="3">LMG 23848T</strain>
    </source>
</reference>
<keyword evidence="6" id="KW-1185">Reference proteome</keyword>
<gene>
    <name evidence="3" type="ORF">AGA_1P152</name>
    <name evidence="4" type="ORF">GOB80_12810</name>
</gene>
<geneLocation type="plasmid" evidence="5">
    <name>1P</name>
</geneLocation>
<name>A0A0U5F8U6_9PROT</name>
<protein>
    <submittedName>
        <fullName evidence="3">Uncharacterized protein</fullName>
    </submittedName>
</protein>
<dbReference type="RefSeq" id="WP_083503723.1">
    <property type="nucleotide sequence ID" value="NZ_LN609303.1"/>
</dbReference>
<evidence type="ECO:0000256" key="1">
    <source>
        <dbReference type="SAM" id="MobiDB-lite"/>
    </source>
</evidence>
<dbReference type="EMBL" id="LN609303">
    <property type="protein sequence ID" value="CEF57455.1"/>
    <property type="molecule type" value="Genomic_DNA"/>
</dbReference>
<dbReference type="EMBL" id="WOTE01000017">
    <property type="protein sequence ID" value="NHO40533.1"/>
    <property type="molecule type" value="Genomic_DNA"/>
</dbReference>
<dbReference type="Proteomes" id="UP000657200">
    <property type="component" value="Unassembled WGS sequence"/>
</dbReference>
<reference evidence="4 6" key="3">
    <citation type="journal article" date="2020" name="Int. J. Syst. Evol. Microbiol.">
        <title>Novel acetic acid bacteria from cider fermentations: Acetobacter conturbans sp. nov. and Acetobacter fallax sp. nov.</title>
        <authorList>
            <person name="Sombolestani A.S."/>
            <person name="Cleenwerck I."/>
            <person name="Cnockaert M."/>
            <person name="Borremans W."/>
            <person name="Wieme A.D."/>
            <person name="De Vuyst L."/>
            <person name="Vandamme P."/>
        </authorList>
    </citation>
    <scope>NUCLEOTIDE SEQUENCE [LARGE SCALE GENOMIC DNA]</scope>
    <source>
        <strain evidence="4 6">LMG 23848</strain>
    </source>
</reference>
<feature type="signal peptide" evidence="2">
    <location>
        <begin position="1"/>
        <end position="20"/>
    </location>
</feature>
<reference evidence="5" key="1">
    <citation type="submission" date="2014-09" db="EMBL/GenBank/DDBJ databases">
        <authorList>
            <person name="Illeghems K.G."/>
        </authorList>
    </citation>
    <scope>NUCLEOTIDE SEQUENCE [LARGE SCALE GENOMIC DNA]</scope>
    <source>
        <strain evidence="5">LMG 23848T</strain>
        <plasmid evidence="5">1P</plasmid>
    </source>
</reference>
<dbReference type="PROSITE" id="PS51257">
    <property type="entry name" value="PROKAR_LIPOPROTEIN"/>
    <property type="match status" value="1"/>
</dbReference>
<accession>A0A0U5F8U6</accession>
<dbReference type="Proteomes" id="UP000068250">
    <property type="component" value="Plasmid 1P"/>
</dbReference>
<evidence type="ECO:0000313" key="3">
    <source>
        <dbReference type="EMBL" id="CEF57455.1"/>
    </source>
</evidence>
<evidence type="ECO:0000256" key="2">
    <source>
        <dbReference type="SAM" id="SignalP"/>
    </source>
</evidence>
<feature type="chain" id="PRO_5006856690" evidence="2">
    <location>
        <begin position="21"/>
        <end position="96"/>
    </location>
</feature>
<dbReference type="AlphaFoldDB" id="A0A0U5F8U6"/>
<sequence length="96" mass="10386">MRLPLPLLGCMLALSGCAHGNLRSANDRPLKPPPVRQAQYDPYASYGSSPAHWSPSVASRDGTIIRPTDPVDQADRPDYEHAKWAVSQATGRAGTF</sequence>
<evidence type="ECO:0000313" key="4">
    <source>
        <dbReference type="EMBL" id="NHO40533.1"/>
    </source>
</evidence>
<proteinExistence type="predicted"/>
<feature type="region of interest" description="Disordered" evidence="1">
    <location>
        <begin position="22"/>
        <end position="77"/>
    </location>
</feature>
<organism evidence="3 5">
    <name type="scientific">Acetobacter ghanensis</name>
    <dbReference type="NCBI Taxonomy" id="431306"/>
    <lineage>
        <taxon>Bacteria</taxon>
        <taxon>Pseudomonadati</taxon>
        <taxon>Pseudomonadota</taxon>
        <taxon>Alphaproteobacteria</taxon>
        <taxon>Acetobacterales</taxon>
        <taxon>Acetobacteraceae</taxon>
        <taxon>Acetobacter</taxon>
    </lineage>
</organism>
<dbReference type="PATRIC" id="fig|431306.5.peg.2890"/>
<dbReference type="OrthoDB" id="7219630at2"/>